<accession>A0A6S6SR89</accession>
<evidence type="ECO:0000313" key="2">
    <source>
        <dbReference type="EMBL" id="CAA6808150.1"/>
    </source>
</evidence>
<dbReference type="AlphaFoldDB" id="A0A6S6SR89"/>
<organism evidence="2">
    <name type="scientific">uncultured Sulfurovum sp</name>
    <dbReference type="NCBI Taxonomy" id="269237"/>
    <lineage>
        <taxon>Bacteria</taxon>
        <taxon>Pseudomonadati</taxon>
        <taxon>Campylobacterota</taxon>
        <taxon>Epsilonproteobacteria</taxon>
        <taxon>Campylobacterales</taxon>
        <taxon>Sulfurovaceae</taxon>
        <taxon>Sulfurovum</taxon>
        <taxon>environmental samples</taxon>
    </lineage>
</organism>
<gene>
    <name evidence="2" type="ORF">HELGO_WM36075</name>
</gene>
<reference evidence="2" key="1">
    <citation type="submission" date="2020-01" db="EMBL/GenBank/DDBJ databases">
        <authorList>
            <person name="Meier V. D."/>
            <person name="Meier V D."/>
        </authorList>
    </citation>
    <scope>NUCLEOTIDE SEQUENCE</scope>
    <source>
        <strain evidence="2">HLG_WM_MAG_02</strain>
    </source>
</reference>
<evidence type="ECO:0000256" key="1">
    <source>
        <dbReference type="SAM" id="Coils"/>
    </source>
</evidence>
<keyword evidence="1" id="KW-0175">Coiled coil</keyword>
<dbReference type="EMBL" id="CACVAZ010000047">
    <property type="protein sequence ID" value="CAA6808150.1"/>
    <property type="molecule type" value="Genomic_DNA"/>
</dbReference>
<name>A0A6S6SR89_9BACT</name>
<protein>
    <submittedName>
        <fullName evidence="2">Uncharacterized protein</fullName>
    </submittedName>
</protein>
<sequence>MSNKTVLEELDTKISSILKKYIELQEENKALKETITSYKDTEVKLREEIVKLREEDELKELELEEINLRIERSIGLYFKEEAAFLAS</sequence>
<feature type="coiled-coil region" evidence="1">
    <location>
        <begin position="7"/>
        <end position="71"/>
    </location>
</feature>
<proteinExistence type="predicted"/>